<organism evidence="1 2">
    <name type="scientific">Phytophthora oleae</name>
    <dbReference type="NCBI Taxonomy" id="2107226"/>
    <lineage>
        <taxon>Eukaryota</taxon>
        <taxon>Sar</taxon>
        <taxon>Stramenopiles</taxon>
        <taxon>Oomycota</taxon>
        <taxon>Peronosporomycetes</taxon>
        <taxon>Peronosporales</taxon>
        <taxon>Peronosporaceae</taxon>
        <taxon>Phytophthora</taxon>
    </lineage>
</organism>
<dbReference type="Proteomes" id="UP001632037">
    <property type="component" value="Unassembled WGS sequence"/>
</dbReference>
<evidence type="ECO:0000313" key="1">
    <source>
        <dbReference type="EMBL" id="KAL3657137.1"/>
    </source>
</evidence>
<name>A0ABD3ERP0_9STRA</name>
<accession>A0ABD3ERP0</accession>
<dbReference type="InterPro" id="IPR032675">
    <property type="entry name" value="LRR_dom_sf"/>
</dbReference>
<protein>
    <recommendedName>
        <fullName evidence="3">Leucine-rich repeat domain-containing protein</fullName>
    </recommendedName>
</protein>
<sequence length="252" mass="28208">MKALKLYNSTISSWNESAAISQENHPHLFMLFLVRVNFTNGELPPGLLADDFPQNLLDIELCVTNLRTLPDDLDRKWPQLASVYFEASNLTEVSPSLARLAPQDLSLALNPISQIPAALFEGDGAYLHVGGTLISELPQKVKNLSPDLNIRLENTNISFFWDWIDPLVAIAGQEPSAVPTILATGTPYCTELQQLYDGQITRFSERWHETLSSILLNASSTNWATLKKAVSCDQWPSTWYPLDMEDAYSKVR</sequence>
<dbReference type="AlphaFoldDB" id="A0ABD3ERP0"/>
<keyword evidence="2" id="KW-1185">Reference proteome</keyword>
<dbReference type="EMBL" id="JBIMZQ010000068">
    <property type="protein sequence ID" value="KAL3657137.1"/>
    <property type="molecule type" value="Genomic_DNA"/>
</dbReference>
<evidence type="ECO:0008006" key="3">
    <source>
        <dbReference type="Google" id="ProtNLM"/>
    </source>
</evidence>
<proteinExistence type="predicted"/>
<comment type="caution">
    <text evidence="1">The sequence shown here is derived from an EMBL/GenBank/DDBJ whole genome shotgun (WGS) entry which is preliminary data.</text>
</comment>
<dbReference type="SUPFAM" id="SSF52058">
    <property type="entry name" value="L domain-like"/>
    <property type="match status" value="1"/>
</dbReference>
<dbReference type="Gene3D" id="3.80.10.10">
    <property type="entry name" value="Ribonuclease Inhibitor"/>
    <property type="match status" value="1"/>
</dbReference>
<reference evidence="1 2" key="1">
    <citation type="submission" date="2024-09" db="EMBL/GenBank/DDBJ databases">
        <title>Genome sequencing and assembly of Phytophthora oleae, isolate VK10A, causative agent of rot of olive drupes.</title>
        <authorList>
            <person name="Conti Taguali S."/>
            <person name="Riolo M."/>
            <person name="La Spada F."/>
            <person name="Cacciola S.O."/>
            <person name="Dionisio G."/>
        </authorList>
    </citation>
    <scope>NUCLEOTIDE SEQUENCE [LARGE SCALE GENOMIC DNA]</scope>
    <source>
        <strain evidence="1 2">VK10A</strain>
    </source>
</reference>
<evidence type="ECO:0000313" key="2">
    <source>
        <dbReference type="Proteomes" id="UP001632037"/>
    </source>
</evidence>
<gene>
    <name evidence="1" type="ORF">V7S43_017931</name>
</gene>